<evidence type="ECO:0000313" key="3">
    <source>
        <dbReference type="EMBL" id="MED6125642.1"/>
    </source>
</evidence>
<keyword evidence="4" id="KW-1185">Reference proteome</keyword>
<evidence type="ECO:0000259" key="2">
    <source>
        <dbReference type="Pfam" id="PF20167"/>
    </source>
</evidence>
<gene>
    <name evidence="3" type="ORF">PIB30_070564</name>
</gene>
<protein>
    <recommendedName>
        <fullName evidence="2">Putative plant transposon protein domain-containing protein</fullName>
    </recommendedName>
</protein>
<evidence type="ECO:0000256" key="1">
    <source>
        <dbReference type="SAM" id="MobiDB-lite"/>
    </source>
</evidence>
<proteinExistence type="predicted"/>
<evidence type="ECO:0000313" key="4">
    <source>
        <dbReference type="Proteomes" id="UP001341840"/>
    </source>
</evidence>
<organism evidence="3 4">
    <name type="scientific">Stylosanthes scabra</name>
    <dbReference type="NCBI Taxonomy" id="79078"/>
    <lineage>
        <taxon>Eukaryota</taxon>
        <taxon>Viridiplantae</taxon>
        <taxon>Streptophyta</taxon>
        <taxon>Embryophyta</taxon>
        <taxon>Tracheophyta</taxon>
        <taxon>Spermatophyta</taxon>
        <taxon>Magnoliopsida</taxon>
        <taxon>eudicotyledons</taxon>
        <taxon>Gunneridae</taxon>
        <taxon>Pentapetalae</taxon>
        <taxon>rosids</taxon>
        <taxon>fabids</taxon>
        <taxon>Fabales</taxon>
        <taxon>Fabaceae</taxon>
        <taxon>Papilionoideae</taxon>
        <taxon>50 kb inversion clade</taxon>
        <taxon>dalbergioids sensu lato</taxon>
        <taxon>Dalbergieae</taxon>
        <taxon>Pterocarpus clade</taxon>
        <taxon>Stylosanthes</taxon>
    </lineage>
</organism>
<feature type="region of interest" description="Disordered" evidence="1">
    <location>
        <begin position="437"/>
        <end position="471"/>
    </location>
</feature>
<sequence>MASSSSTVSVFDAHRFHTAHTPRTDISKLLVQEFYANAAVSNEEAATQDEFPYKSFVRGKEVNFSPNNIRRVMRFKRETAGALTDFKTHQASNQRLDEVLEHLCIPGATWKLSSSQPPIPIQLRRTELQPLARGWQEFIIHSLVPTGNKSEITTSRDILIHTIRQGEDVKAEEIIAENMLTIAQGLGNKGNLAHPSTIYKLCKDAGVPLREFARTPRIPSLSYITAKRMETIRFPRHHQQQQQQQQQQQEDEEEDEPIPQADGGNFGEEDQQPQQQNQPPQHDHQPQQDDFPNFQPHYESQYHETLQGIKSHLSSMQFFQQTFYENMQKSQANYMEEVKQIKEKQEQIYQHNQRFHEQVWKEQEKLAKERQGRDIAEIRKQINLWNNNVSSKEAYACWAQQQANPNLSEVPITQILNIMRTNVEKGRPLFHGFLKSDYGASSSSQVDPKEPVPLRTAPPSPHFRPPYPPPN</sequence>
<feature type="region of interest" description="Disordered" evidence="1">
    <location>
        <begin position="235"/>
        <end position="296"/>
    </location>
</feature>
<comment type="caution">
    <text evidence="3">The sequence shown here is derived from an EMBL/GenBank/DDBJ whole genome shotgun (WGS) entry which is preliminary data.</text>
</comment>
<feature type="compositionally biased region" description="Pro residues" evidence="1">
    <location>
        <begin position="456"/>
        <end position="471"/>
    </location>
</feature>
<dbReference type="Pfam" id="PF20167">
    <property type="entry name" value="Transposase_32"/>
    <property type="match status" value="1"/>
</dbReference>
<dbReference type="Proteomes" id="UP001341840">
    <property type="component" value="Unassembled WGS sequence"/>
</dbReference>
<feature type="domain" description="Putative plant transposon protein" evidence="2">
    <location>
        <begin position="21"/>
        <end position="208"/>
    </location>
</feature>
<accession>A0ABU6RNN3</accession>
<reference evidence="3 4" key="1">
    <citation type="journal article" date="2023" name="Plants (Basel)">
        <title>Bridging the Gap: Combining Genomics and Transcriptomics Approaches to Understand Stylosanthes scabra, an Orphan Legume from the Brazilian Caatinga.</title>
        <authorList>
            <person name="Ferreira-Neto J.R.C."/>
            <person name="da Silva M.D."/>
            <person name="Binneck E."/>
            <person name="de Melo N.F."/>
            <person name="da Silva R.H."/>
            <person name="de Melo A.L.T.M."/>
            <person name="Pandolfi V."/>
            <person name="Bustamante F.O."/>
            <person name="Brasileiro-Vidal A.C."/>
            <person name="Benko-Iseppon A.M."/>
        </authorList>
    </citation>
    <scope>NUCLEOTIDE SEQUENCE [LARGE SCALE GENOMIC DNA]</scope>
    <source>
        <tissue evidence="3">Leaves</tissue>
    </source>
</reference>
<dbReference type="EMBL" id="JASCZI010031005">
    <property type="protein sequence ID" value="MED6125642.1"/>
    <property type="molecule type" value="Genomic_DNA"/>
</dbReference>
<name>A0ABU6RNN3_9FABA</name>
<dbReference type="InterPro" id="IPR046796">
    <property type="entry name" value="Transposase_32_dom"/>
</dbReference>